<evidence type="ECO:0000313" key="4">
    <source>
        <dbReference type="Proteomes" id="UP001594351"/>
    </source>
</evidence>
<keyword evidence="1" id="KW-0472">Membrane</keyword>
<name>A0ABV6YS79_UNCC1</name>
<reference evidence="3 4" key="1">
    <citation type="submission" date="2024-09" db="EMBL/GenBank/DDBJ databases">
        <title>Laminarin stimulates single cell rates of sulfate reduction while oxygen inhibits transcriptomic activity in coastal marine sediment.</title>
        <authorList>
            <person name="Lindsay M."/>
            <person name="Orcutt B."/>
            <person name="Emerson D."/>
            <person name="Stepanauskas R."/>
            <person name="D'Angelo T."/>
        </authorList>
    </citation>
    <scope>NUCLEOTIDE SEQUENCE [LARGE SCALE GENOMIC DNA]</scope>
    <source>
        <strain evidence="3">SAG AM-311-K15</strain>
    </source>
</reference>
<evidence type="ECO:0000256" key="1">
    <source>
        <dbReference type="SAM" id="Phobius"/>
    </source>
</evidence>
<keyword evidence="1" id="KW-1133">Transmembrane helix</keyword>
<dbReference type="PANTHER" id="PTHR46333">
    <property type="entry name" value="CYTOKINESIS PROTEIN 3"/>
    <property type="match status" value="1"/>
</dbReference>
<dbReference type="SMART" id="SM00460">
    <property type="entry name" value="TGc"/>
    <property type="match status" value="1"/>
</dbReference>
<accession>A0ABV6YS79</accession>
<keyword evidence="4" id="KW-1185">Reference proteome</keyword>
<dbReference type="SUPFAM" id="SSF54001">
    <property type="entry name" value="Cysteine proteinases"/>
    <property type="match status" value="1"/>
</dbReference>
<dbReference type="InterPro" id="IPR038765">
    <property type="entry name" value="Papain-like_cys_pep_sf"/>
</dbReference>
<dbReference type="PANTHER" id="PTHR46333:SF2">
    <property type="entry name" value="CYTOKINESIS PROTEIN 3"/>
    <property type="match status" value="1"/>
</dbReference>
<sequence length="489" mass="55727">MRIMRFLFLWIPVFLVKLILVLLILGTPLLGFWLASALATYLNGPKWMPLAAGVLLFPILPLFWDLYTTYRRKRRGIERPRTYHFGYRFITRTLVLSILFIGGLVAWVPRNTFIALSTRGDWMLETPQIRQNFSEPQIVTIRQTLFTMANSLEWVYVALHSNPYQKYIEDTDVPRIKPEPQAQETNVLTTQQVTYETEYGGWPWSAGTLHPAVVNMPASVEDRIESVANYIAREETDPFLRVKALHDYVADRVTYDTASLRAGKYPSQSALTVFKTRKSVCAGYANLFAALGKTIGEEVVVISGNSRNQGTDLSGGGHAWNAVKIQDKWFLVDATWDSGYVNNYVFTKSYSTDYLFPPPEIIAITHFPDDAAWQLLPEPLTRGEFLRQPWLKPSFFAEGMRLISPLRSQTDVEDEATLQIKNPQKRYLMAKFGKKGGQATKDCEIKRAEETCITCSLPGSGTYEVELFSSPQQYGTYLFIGRIEFNNQL</sequence>
<gene>
    <name evidence="3" type="ORF">ACFL27_02465</name>
</gene>
<comment type="caution">
    <text evidence="3">The sequence shown here is derived from an EMBL/GenBank/DDBJ whole genome shotgun (WGS) entry which is preliminary data.</text>
</comment>
<feature type="transmembrane region" description="Helical" evidence="1">
    <location>
        <begin position="89"/>
        <end position="108"/>
    </location>
</feature>
<feature type="transmembrane region" description="Helical" evidence="1">
    <location>
        <begin position="7"/>
        <end position="35"/>
    </location>
</feature>
<dbReference type="InterPro" id="IPR002931">
    <property type="entry name" value="Transglutaminase-like"/>
</dbReference>
<organism evidence="3 4">
    <name type="scientific">candidate division CSSED10-310 bacterium</name>
    <dbReference type="NCBI Taxonomy" id="2855610"/>
    <lineage>
        <taxon>Bacteria</taxon>
        <taxon>Bacteria division CSSED10-310</taxon>
    </lineage>
</organism>
<keyword evidence="1" id="KW-0812">Transmembrane</keyword>
<dbReference type="Proteomes" id="UP001594351">
    <property type="component" value="Unassembled WGS sequence"/>
</dbReference>
<feature type="transmembrane region" description="Helical" evidence="1">
    <location>
        <begin position="47"/>
        <end position="68"/>
    </location>
</feature>
<dbReference type="InterPro" id="IPR052557">
    <property type="entry name" value="CAP/Cytokinesis_protein"/>
</dbReference>
<proteinExistence type="predicted"/>
<protein>
    <submittedName>
        <fullName evidence="3">Transglutaminase domain-containing protein</fullName>
    </submittedName>
</protein>
<dbReference type="Pfam" id="PF01841">
    <property type="entry name" value="Transglut_core"/>
    <property type="match status" value="1"/>
</dbReference>
<dbReference type="Gene3D" id="3.10.620.30">
    <property type="match status" value="1"/>
</dbReference>
<dbReference type="EMBL" id="JBHPBY010000018">
    <property type="protein sequence ID" value="MFC1849050.1"/>
    <property type="molecule type" value="Genomic_DNA"/>
</dbReference>
<feature type="domain" description="Transglutaminase-like" evidence="2">
    <location>
        <begin position="273"/>
        <end position="336"/>
    </location>
</feature>
<evidence type="ECO:0000313" key="3">
    <source>
        <dbReference type="EMBL" id="MFC1849050.1"/>
    </source>
</evidence>
<evidence type="ECO:0000259" key="2">
    <source>
        <dbReference type="SMART" id="SM00460"/>
    </source>
</evidence>